<dbReference type="HOGENOM" id="CLU_2316797_0_0_4"/>
<protein>
    <submittedName>
        <fullName evidence="1">Uncharacterized protein</fullName>
    </submittedName>
</protein>
<gene>
    <name evidence="1" type="ordered locus">LHK_00302</name>
</gene>
<organism evidence="1 2">
    <name type="scientific">Laribacter hongkongensis (strain HLHK9)</name>
    <dbReference type="NCBI Taxonomy" id="557598"/>
    <lineage>
        <taxon>Bacteria</taxon>
        <taxon>Pseudomonadati</taxon>
        <taxon>Pseudomonadota</taxon>
        <taxon>Betaproteobacteria</taxon>
        <taxon>Neisseriales</taxon>
        <taxon>Aquaspirillaceae</taxon>
        <taxon>Laribacter</taxon>
    </lineage>
</organism>
<dbReference type="EMBL" id="CP001154">
    <property type="protein sequence ID" value="ACO73297.1"/>
    <property type="molecule type" value="Genomic_DNA"/>
</dbReference>
<name>C1DAW6_LARHH</name>
<evidence type="ECO:0000313" key="1">
    <source>
        <dbReference type="EMBL" id="ACO73297.1"/>
    </source>
</evidence>
<accession>C1DAW6</accession>
<proteinExistence type="predicted"/>
<dbReference type="Proteomes" id="UP000002010">
    <property type="component" value="Chromosome"/>
</dbReference>
<keyword evidence="2" id="KW-1185">Reference proteome</keyword>
<evidence type="ECO:0000313" key="2">
    <source>
        <dbReference type="Proteomes" id="UP000002010"/>
    </source>
</evidence>
<sequence>MILRLRVSMMEGGRGNTIKRAILPGTHGLPQACLAEIRPTMAGTELDVIIRSIRENGHRLFNKLFKRYSLLEHKPDLAAKIVAIVVDAFSGAGPVGGTL</sequence>
<dbReference type="KEGG" id="lhk:LHK_00302"/>
<reference evidence="1 2" key="1">
    <citation type="journal article" date="2009" name="PLoS Genet.">
        <title>The complete genome and proteome of Laribacter hongkongensis reveal potential mechanisms for adaptations to different temperatures and habitats.</title>
        <authorList>
            <person name="Woo P.C."/>
            <person name="Lau S.K."/>
            <person name="Tse H."/>
            <person name="Teng J.L."/>
            <person name="Curreem S.O."/>
            <person name="Tsang A.K."/>
            <person name="Fan R.Y."/>
            <person name="Wong G.K."/>
            <person name="Huang Y."/>
            <person name="Loman N.J."/>
            <person name="Snyder L.A."/>
            <person name="Cai J.J."/>
            <person name="Huang J.D."/>
            <person name="Mak W."/>
            <person name="Pallen M.J."/>
            <person name="Lok S."/>
            <person name="Yuen K.Y."/>
        </authorList>
    </citation>
    <scope>NUCLEOTIDE SEQUENCE [LARGE SCALE GENOMIC DNA]</scope>
    <source>
        <strain evidence="1 2">HLHK9</strain>
    </source>
</reference>
<dbReference type="AlphaFoldDB" id="C1DAW6"/>